<evidence type="ECO:0000313" key="2">
    <source>
        <dbReference type="Proteomes" id="UP000288168"/>
    </source>
</evidence>
<name>A0A428Q4J0_9HYPO</name>
<sequence>MKIRECYATFKTEFGKPAIRDVVRGFHAGAANTEDNKRKQIDKAKEQPDIADWVSQMESELPAAMKRAFVHKAAKALYDLLEGPLRGGGKRSQAQGHFSESACTTSEDIDRCCACGPLGEMASFALP</sequence>
<comment type="caution">
    <text evidence="1">The sequence shown here is derived from an EMBL/GenBank/DDBJ whole genome shotgun (WGS) entry which is preliminary data.</text>
</comment>
<dbReference type="AlphaFoldDB" id="A0A428Q4J0"/>
<dbReference type="EMBL" id="NKCI01000060">
    <property type="protein sequence ID" value="RSL60201.1"/>
    <property type="molecule type" value="Genomic_DNA"/>
</dbReference>
<proteinExistence type="predicted"/>
<reference evidence="1 2" key="1">
    <citation type="submission" date="2017-06" db="EMBL/GenBank/DDBJ databases">
        <title>Comparative genomic analysis of Ambrosia Fusariam Clade fungi.</title>
        <authorList>
            <person name="Stajich J.E."/>
            <person name="Carrillo J."/>
            <person name="Kijimoto T."/>
            <person name="Eskalen A."/>
            <person name="O'Donnell K."/>
            <person name="Kasson M."/>
        </authorList>
    </citation>
    <scope>NUCLEOTIDE SEQUENCE [LARGE SCALE GENOMIC DNA]</scope>
    <source>
        <strain evidence="1 2">NRRL62584</strain>
    </source>
</reference>
<accession>A0A428Q4J0</accession>
<evidence type="ECO:0000313" key="1">
    <source>
        <dbReference type="EMBL" id="RSL60201.1"/>
    </source>
</evidence>
<dbReference type="Proteomes" id="UP000288168">
    <property type="component" value="Unassembled WGS sequence"/>
</dbReference>
<gene>
    <name evidence="1" type="ORF">CEP54_006903</name>
</gene>
<protein>
    <submittedName>
        <fullName evidence="1">Uncharacterized protein</fullName>
    </submittedName>
</protein>
<organism evidence="1 2">
    <name type="scientific">Fusarium duplospermum</name>
    <dbReference type="NCBI Taxonomy" id="1325734"/>
    <lineage>
        <taxon>Eukaryota</taxon>
        <taxon>Fungi</taxon>
        <taxon>Dikarya</taxon>
        <taxon>Ascomycota</taxon>
        <taxon>Pezizomycotina</taxon>
        <taxon>Sordariomycetes</taxon>
        <taxon>Hypocreomycetidae</taxon>
        <taxon>Hypocreales</taxon>
        <taxon>Nectriaceae</taxon>
        <taxon>Fusarium</taxon>
        <taxon>Fusarium solani species complex</taxon>
    </lineage>
</organism>
<keyword evidence="2" id="KW-1185">Reference proteome</keyword>